<feature type="compositionally biased region" description="Basic and acidic residues" evidence="9">
    <location>
        <begin position="308"/>
        <end position="317"/>
    </location>
</feature>
<sequence length="329" mass="38902">MEDNIALSSVGDLETKLNSARRSLISLNDNIRRLVGRGLKESRVEKYNPDILSKKNEQNEDKSSQRHDPLKQKRRTHDGKMVFNRHSDKDELWLPTPRLNSRVIRELPSREEIVEAQGIDSESRARNRRMFGSLLGTLQKFCQEESRLKKTEDKKALIEKKLENQELQERALLQKERDTLFLDRKRKQLEIKCLEKKMARLKDFKTWESSMTYQQNQIRTKTKPHIYFQPRMHTVQTEKLLNKSKCELEDLMERRREDLQIELRKIENSNNIDDDCALDDSSIYENKSNKEHMETDIPDICDNIAKEEFRSVPKEDNPLTSSSFVIQEA</sequence>
<accession>A0A6J1LT65</accession>
<dbReference type="GO" id="GO:0006397">
    <property type="term" value="P:mRNA processing"/>
    <property type="evidence" value="ECO:0007669"/>
    <property type="project" value="UniProtKB-KW"/>
</dbReference>
<keyword evidence="4" id="KW-0805">Transcription regulation</keyword>
<keyword evidence="8" id="KW-0175">Coiled coil</keyword>
<organism evidence="11 12">
    <name type="scientific">Drosophila hydei</name>
    <name type="common">Fruit fly</name>
    <dbReference type="NCBI Taxonomy" id="7224"/>
    <lineage>
        <taxon>Eukaryota</taxon>
        <taxon>Metazoa</taxon>
        <taxon>Ecdysozoa</taxon>
        <taxon>Arthropoda</taxon>
        <taxon>Hexapoda</taxon>
        <taxon>Insecta</taxon>
        <taxon>Pterygota</taxon>
        <taxon>Neoptera</taxon>
        <taxon>Endopterygota</taxon>
        <taxon>Diptera</taxon>
        <taxon>Brachycera</taxon>
        <taxon>Muscomorpha</taxon>
        <taxon>Ephydroidea</taxon>
        <taxon>Drosophilidae</taxon>
        <taxon>Drosophila</taxon>
    </lineage>
</organism>
<proteinExistence type="inferred from homology"/>
<reference evidence="12 13" key="1">
    <citation type="submission" date="2025-04" db="UniProtKB">
        <authorList>
            <consortium name="RefSeq"/>
        </authorList>
    </citation>
    <scope>IDENTIFICATION</scope>
    <source>
        <strain evidence="12 13">15085-1641.00</strain>
        <tissue evidence="12 13">Whole body</tissue>
    </source>
</reference>
<evidence type="ECO:0000256" key="4">
    <source>
        <dbReference type="ARBA" id="ARBA00023015"/>
    </source>
</evidence>
<dbReference type="PANTHER" id="PTHR12707:SF0">
    <property type="entry name" value="PININ"/>
    <property type="match status" value="1"/>
</dbReference>
<dbReference type="Pfam" id="PF04696">
    <property type="entry name" value="Pinin_SDK_memA"/>
    <property type="match status" value="1"/>
</dbReference>
<dbReference type="Proteomes" id="UP000504633">
    <property type="component" value="Unplaced"/>
</dbReference>
<evidence type="ECO:0000256" key="2">
    <source>
        <dbReference type="ARBA" id="ARBA00010386"/>
    </source>
</evidence>
<keyword evidence="11" id="KW-1185">Reference proteome</keyword>
<evidence type="ECO:0000256" key="5">
    <source>
        <dbReference type="ARBA" id="ARBA00023163"/>
    </source>
</evidence>
<feature type="region of interest" description="Disordered" evidence="9">
    <location>
        <begin position="46"/>
        <end position="80"/>
    </location>
</feature>
<evidence type="ECO:0000256" key="9">
    <source>
        <dbReference type="SAM" id="MobiDB-lite"/>
    </source>
</evidence>
<dbReference type="GO" id="GO:0008380">
    <property type="term" value="P:RNA splicing"/>
    <property type="evidence" value="ECO:0007669"/>
    <property type="project" value="UniProtKB-KW"/>
</dbReference>
<feature type="coiled-coil region" evidence="8">
    <location>
        <begin position="148"/>
        <end position="204"/>
    </location>
</feature>
<protein>
    <submittedName>
        <fullName evidence="12 13">Pinin</fullName>
    </submittedName>
</protein>
<evidence type="ECO:0000256" key="6">
    <source>
        <dbReference type="ARBA" id="ARBA00023187"/>
    </source>
</evidence>
<dbReference type="RefSeq" id="XP_023169601.2">
    <property type="nucleotide sequence ID" value="XM_023313833.2"/>
</dbReference>
<evidence type="ECO:0000313" key="13">
    <source>
        <dbReference type="RefSeq" id="XP_023169602.2"/>
    </source>
</evidence>
<name>A0A6J1LT65_DROHY</name>
<dbReference type="GeneID" id="111598543"/>
<dbReference type="OMA" id="RDFKAWE"/>
<evidence type="ECO:0000256" key="3">
    <source>
        <dbReference type="ARBA" id="ARBA00022664"/>
    </source>
</evidence>
<evidence type="ECO:0000256" key="7">
    <source>
        <dbReference type="ARBA" id="ARBA00023242"/>
    </source>
</evidence>
<evidence type="ECO:0000313" key="11">
    <source>
        <dbReference type="Proteomes" id="UP000504633"/>
    </source>
</evidence>
<dbReference type="InterPro" id="IPR006786">
    <property type="entry name" value="Pinin_SDK_MemA"/>
</dbReference>
<dbReference type="KEGG" id="dhe:111598543"/>
<dbReference type="RefSeq" id="XP_023169602.2">
    <property type="nucleotide sequence ID" value="XM_023313834.2"/>
</dbReference>
<keyword evidence="7" id="KW-0539">Nucleus</keyword>
<feature type="compositionally biased region" description="Polar residues" evidence="9">
    <location>
        <begin position="318"/>
        <end position="329"/>
    </location>
</feature>
<dbReference type="OrthoDB" id="330772at2759"/>
<evidence type="ECO:0000259" key="10">
    <source>
        <dbReference type="Pfam" id="PF04696"/>
    </source>
</evidence>
<feature type="compositionally biased region" description="Basic and acidic residues" evidence="9">
    <location>
        <begin position="46"/>
        <end position="71"/>
    </location>
</feature>
<evidence type="ECO:0000256" key="1">
    <source>
        <dbReference type="ARBA" id="ARBA00004123"/>
    </source>
</evidence>
<dbReference type="AlphaFoldDB" id="A0A6J1LT65"/>
<dbReference type="CTD" id="5411"/>
<dbReference type="InterPro" id="IPR039853">
    <property type="entry name" value="Pinin"/>
</dbReference>
<dbReference type="GO" id="GO:0071013">
    <property type="term" value="C:catalytic step 2 spliceosome"/>
    <property type="evidence" value="ECO:0007669"/>
    <property type="project" value="TreeGrafter"/>
</dbReference>
<comment type="subcellular location">
    <subcellularLocation>
        <location evidence="1">Nucleus</location>
    </subcellularLocation>
</comment>
<keyword evidence="5" id="KW-0804">Transcription</keyword>
<dbReference type="PANTHER" id="PTHR12707">
    <property type="entry name" value="PINN"/>
    <property type="match status" value="1"/>
</dbReference>
<keyword evidence="3" id="KW-0507">mRNA processing</keyword>
<feature type="region of interest" description="Disordered" evidence="9">
    <location>
        <begin position="308"/>
        <end position="329"/>
    </location>
</feature>
<comment type="similarity">
    <text evidence="2">Belongs to the pinin family.</text>
</comment>
<feature type="domain" description="Pinin/SDK/MemA protein" evidence="10">
    <location>
        <begin position="122"/>
        <end position="245"/>
    </location>
</feature>
<evidence type="ECO:0000256" key="8">
    <source>
        <dbReference type="SAM" id="Coils"/>
    </source>
</evidence>
<keyword evidence="6" id="KW-0508">mRNA splicing</keyword>
<evidence type="ECO:0000313" key="12">
    <source>
        <dbReference type="RefSeq" id="XP_023169601.2"/>
    </source>
</evidence>
<gene>
    <name evidence="12 13" type="primary">LOC111598543</name>
</gene>